<feature type="non-terminal residue" evidence="2">
    <location>
        <position position="87"/>
    </location>
</feature>
<feature type="region of interest" description="Disordered" evidence="1">
    <location>
        <begin position="63"/>
        <end position="87"/>
    </location>
</feature>
<reference evidence="2" key="1">
    <citation type="submission" date="2016-05" db="EMBL/GenBank/DDBJ databases">
        <authorList>
            <person name="Lavstsen T."/>
            <person name="Jespersen J.S."/>
        </authorList>
    </citation>
    <scope>NUCLEOTIDE SEQUENCE</scope>
    <source>
        <tissue evidence="2">Brain</tissue>
    </source>
</reference>
<gene>
    <name evidence="2" type="primary">FANCL</name>
</gene>
<evidence type="ECO:0000256" key="1">
    <source>
        <dbReference type="SAM" id="MobiDB-lite"/>
    </source>
</evidence>
<sequence length="87" mass="9139">GCDGPSSGSGWFLLCTHGPPSEHAVETSGLTRTLIFSSSVAPSATLQQEELQPDVWRVSLLQQAHHSEDGDPGSVRGGPCSQNPQNL</sequence>
<protein>
    <submittedName>
        <fullName evidence="2">Fanconi anemia, complementation group L</fullName>
    </submittedName>
</protein>
<dbReference type="EMBL" id="HAEJ01018669">
    <property type="protein sequence ID" value="SBS59126.1"/>
    <property type="molecule type" value="Transcribed_RNA"/>
</dbReference>
<feature type="non-terminal residue" evidence="2">
    <location>
        <position position="1"/>
    </location>
</feature>
<accession>A0A1A8VGX4</accession>
<dbReference type="AlphaFoldDB" id="A0A1A8VGX4"/>
<reference evidence="2" key="2">
    <citation type="submission" date="2016-06" db="EMBL/GenBank/DDBJ databases">
        <title>The genome of a short-lived fish provides insights into sex chromosome evolution and the genetic control of aging.</title>
        <authorList>
            <person name="Reichwald K."/>
            <person name="Felder M."/>
            <person name="Petzold A."/>
            <person name="Koch P."/>
            <person name="Groth M."/>
            <person name="Platzer M."/>
        </authorList>
    </citation>
    <scope>NUCLEOTIDE SEQUENCE</scope>
    <source>
        <tissue evidence="2">Brain</tissue>
    </source>
</reference>
<evidence type="ECO:0000313" key="2">
    <source>
        <dbReference type="EMBL" id="SBS59126.1"/>
    </source>
</evidence>
<name>A0A1A8VGX4_NOTFU</name>
<proteinExistence type="predicted"/>
<organism evidence="2">
    <name type="scientific">Nothobranchius furzeri</name>
    <name type="common">Turquoise killifish</name>
    <dbReference type="NCBI Taxonomy" id="105023"/>
    <lineage>
        <taxon>Eukaryota</taxon>
        <taxon>Metazoa</taxon>
        <taxon>Chordata</taxon>
        <taxon>Craniata</taxon>
        <taxon>Vertebrata</taxon>
        <taxon>Euteleostomi</taxon>
        <taxon>Actinopterygii</taxon>
        <taxon>Neopterygii</taxon>
        <taxon>Teleostei</taxon>
        <taxon>Neoteleostei</taxon>
        <taxon>Acanthomorphata</taxon>
        <taxon>Ovalentaria</taxon>
        <taxon>Atherinomorphae</taxon>
        <taxon>Cyprinodontiformes</taxon>
        <taxon>Nothobranchiidae</taxon>
        <taxon>Nothobranchius</taxon>
    </lineage>
</organism>